<dbReference type="RefSeq" id="WP_315605046.1">
    <property type="nucleotide sequence ID" value="NZ_CP130318.1"/>
</dbReference>
<evidence type="ECO:0000313" key="2">
    <source>
        <dbReference type="Proteomes" id="UP001305702"/>
    </source>
</evidence>
<reference evidence="1 2" key="1">
    <citation type="submission" date="2022-02" db="EMBL/GenBank/DDBJ databases">
        <title>Paenibacillus sp. MBLB1776 Whole Genome Shotgun Sequencing.</title>
        <authorList>
            <person name="Hwang C.Y."/>
            <person name="Cho E.-S."/>
            <person name="Seo M.-J."/>
        </authorList>
    </citation>
    <scope>NUCLEOTIDE SEQUENCE [LARGE SCALE GENOMIC DNA]</scope>
    <source>
        <strain evidence="1 2">MBLB1776</strain>
    </source>
</reference>
<sequence>MSREEWQSLYGKYSIPEEILRLLQLQEELEREGLSMGCIGFLPVTFYYAHSITPPDLIPFASTGGNGIHFGFLTDFGMTRVLDEAPIVCVSPTNDPPIRLVAGKLRDFLDLVSSVSYGELLDTFWPFSDKDSDRMLQEESRCGRETPPDWREHQSKVLRRLAAAMGSSRREVAPYVQKVLRERRSRIALPTLDGLGVMGSGGSGKGQPYQFVYPVGGQVVEEEEIGRMRSFLSGSSREGKLGFIRDANYIYSLEDDYMVCDLIRELLEELELADETFRLFEC</sequence>
<keyword evidence="2" id="KW-1185">Reference proteome</keyword>
<proteinExistence type="predicted"/>
<accession>A0AA96LFQ2</accession>
<dbReference type="Proteomes" id="UP001305702">
    <property type="component" value="Chromosome"/>
</dbReference>
<gene>
    <name evidence="1" type="ORF">MJA45_27345</name>
</gene>
<dbReference type="KEGG" id="paun:MJA45_27345"/>
<protein>
    <submittedName>
        <fullName evidence="1">Uncharacterized protein</fullName>
    </submittedName>
</protein>
<dbReference type="AlphaFoldDB" id="A0AA96LFQ2"/>
<evidence type="ECO:0000313" key="1">
    <source>
        <dbReference type="EMBL" id="WNQ11270.1"/>
    </source>
</evidence>
<dbReference type="EMBL" id="CP130318">
    <property type="protein sequence ID" value="WNQ11270.1"/>
    <property type="molecule type" value="Genomic_DNA"/>
</dbReference>
<organism evidence="1 2">
    <name type="scientific">Paenibacillus aurantius</name>
    <dbReference type="NCBI Taxonomy" id="2918900"/>
    <lineage>
        <taxon>Bacteria</taxon>
        <taxon>Bacillati</taxon>
        <taxon>Bacillota</taxon>
        <taxon>Bacilli</taxon>
        <taxon>Bacillales</taxon>
        <taxon>Paenibacillaceae</taxon>
        <taxon>Paenibacillus</taxon>
    </lineage>
</organism>
<name>A0AA96LFQ2_9BACL</name>